<accession>A0A0C2X920</accession>
<evidence type="ECO:0000313" key="1">
    <source>
        <dbReference type="EMBL" id="KIL70882.1"/>
    </source>
</evidence>
<gene>
    <name evidence="1" type="ORF">M378DRAFT_155824</name>
</gene>
<dbReference type="Proteomes" id="UP000054549">
    <property type="component" value="Unassembled WGS sequence"/>
</dbReference>
<dbReference type="EMBL" id="KN818223">
    <property type="protein sequence ID" value="KIL70882.1"/>
    <property type="molecule type" value="Genomic_DNA"/>
</dbReference>
<sequence length="50" mass="5791">MKHAARALLFEKYDKLPGMISIGCMEEERLQLHSHFAYVSLESLDGRDPR</sequence>
<feature type="non-terminal residue" evidence="1">
    <location>
        <position position="50"/>
    </location>
</feature>
<keyword evidence="2" id="KW-1185">Reference proteome</keyword>
<organism evidence="1 2">
    <name type="scientific">Amanita muscaria (strain Koide BX008)</name>
    <dbReference type="NCBI Taxonomy" id="946122"/>
    <lineage>
        <taxon>Eukaryota</taxon>
        <taxon>Fungi</taxon>
        <taxon>Dikarya</taxon>
        <taxon>Basidiomycota</taxon>
        <taxon>Agaricomycotina</taxon>
        <taxon>Agaricomycetes</taxon>
        <taxon>Agaricomycetidae</taxon>
        <taxon>Agaricales</taxon>
        <taxon>Pluteineae</taxon>
        <taxon>Amanitaceae</taxon>
        <taxon>Amanita</taxon>
    </lineage>
</organism>
<evidence type="ECO:0000313" key="2">
    <source>
        <dbReference type="Proteomes" id="UP000054549"/>
    </source>
</evidence>
<dbReference type="InParanoid" id="A0A0C2X920"/>
<dbReference type="AlphaFoldDB" id="A0A0C2X920"/>
<proteinExistence type="predicted"/>
<dbReference type="HOGENOM" id="CLU_3124651_0_0_1"/>
<protein>
    <submittedName>
        <fullName evidence="1">Uncharacterized protein</fullName>
    </submittedName>
</protein>
<reference evidence="1 2" key="1">
    <citation type="submission" date="2014-04" db="EMBL/GenBank/DDBJ databases">
        <title>Evolutionary Origins and Diversification of the Mycorrhizal Mutualists.</title>
        <authorList>
            <consortium name="DOE Joint Genome Institute"/>
            <consortium name="Mycorrhizal Genomics Consortium"/>
            <person name="Kohler A."/>
            <person name="Kuo A."/>
            <person name="Nagy L.G."/>
            <person name="Floudas D."/>
            <person name="Copeland A."/>
            <person name="Barry K.W."/>
            <person name="Cichocki N."/>
            <person name="Veneault-Fourrey C."/>
            <person name="LaButti K."/>
            <person name="Lindquist E.A."/>
            <person name="Lipzen A."/>
            <person name="Lundell T."/>
            <person name="Morin E."/>
            <person name="Murat C."/>
            <person name="Riley R."/>
            <person name="Ohm R."/>
            <person name="Sun H."/>
            <person name="Tunlid A."/>
            <person name="Henrissat B."/>
            <person name="Grigoriev I.V."/>
            <person name="Hibbett D.S."/>
            <person name="Martin F."/>
        </authorList>
    </citation>
    <scope>NUCLEOTIDE SEQUENCE [LARGE SCALE GENOMIC DNA]</scope>
    <source>
        <strain evidence="1 2">Koide BX008</strain>
    </source>
</reference>
<name>A0A0C2X920_AMAMK</name>